<evidence type="ECO:0000256" key="1">
    <source>
        <dbReference type="ARBA" id="ARBA00004370"/>
    </source>
</evidence>
<dbReference type="PANTHER" id="PTHR22718">
    <property type="entry name" value="SERPENTINE RECEPTOR, CLASS X"/>
    <property type="match status" value="1"/>
</dbReference>
<feature type="domain" description="G-protein coupled receptors family 1 profile" evidence="6">
    <location>
        <begin position="32"/>
        <end position="292"/>
    </location>
</feature>
<sequence>MSASNGSNPVLPGIRLAGAASYLLINVVSLLLSIFLAVVLWKSGDLKSKRTFFIIIVQHLISDMMSEMVQLTLVVPATFAGYNIYEDIVLFYDLPHLIAFFDTVAYNGQLYFSFLLTINRFSVFIFPKLNVLLFTGKRVYVTIALVWFIIAVFVILTNVGGCRKSFNFEKFYLWHDCVKDISQFLWFMKMWGSYTSTYFPAIMMVMYIALIAYTRLSNFKVFANFSWNSQVNSKRRKREFSMLIQSFLICVCLEIQNISFLSLPKIKDDLHIITFVQNWIVLLSSFMNPLVVFIFNGDLRTNLFMLLGVRSSKIQVAVTRFVGPSDTRSQGTLSQ</sequence>
<organism evidence="7 8">
    <name type="scientific">Steinernema hermaphroditum</name>
    <dbReference type="NCBI Taxonomy" id="289476"/>
    <lineage>
        <taxon>Eukaryota</taxon>
        <taxon>Metazoa</taxon>
        <taxon>Ecdysozoa</taxon>
        <taxon>Nematoda</taxon>
        <taxon>Chromadorea</taxon>
        <taxon>Rhabditida</taxon>
        <taxon>Tylenchina</taxon>
        <taxon>Panagrolaimomorpha</taxon>
        <taxon>Strongyloidoidea</taxon>
        <taxon>Steinernematidae</taxon>
        <taxon>Steinernema</taxon>
    </lineage>
</organism>
<comment type="subcellular location">
    <subcellularLocation>
        <location evidence="1">Membrane</location>
    </subcellularLocation>
</comment>
<proteinExistence type="predicted"/>
<dbReference type="GO" id="GO:0016020">
    <property type="term" value="C:membrane"/>
    <property type="evidence" value="ECO:0007669"/>
    <property type="project" value="UniProtKB-SubCell"/>
</dbReference>
<dbReference type="InterPro" id="IPR017452">
    <property type="entry name" value="GPCR_Rhodpsn_7TM"/>
</dbReference>
<dbReference type="SUPFAM" id="SSF81321">
    <property type="entry name" value="Family A G protein-coupled receptor-like"/>
    <property type="match status" value="1"/>
</dbReference>
<dbReference type="PANTHER" id="PTHR22718:SF25">
    <property type="entry name" value="G-PROTEIN COUPLED RECEPTORS FAMILY 1 PROFILE DOMAIN-CONTAINING PROTEIN"/>
    <property type="match status" value="1"/>
</dbReference>
<keyword evidence="4 5" id="KW-0472">Membrane</keyword>
<reference evidence="7" key="1">
    <citation type="submission" date="2023-06" db="EMBL/GenBank/DDBJ databases">
        <title>Genomic analysis of the entomopathogenic nematode Steinernema hermaphroditum.</title>
        <authorList>
            <person name="Schwarz E.M."/>
            <person name="Heppert J.K."/>
            <person name="Baniya A."/>
            <person name="Schwartz H.T."/>
            <person name="Tan C.-H."/>
            <person name="Antoshechkin I."/>
            <person name="Sternberg P.W."/>
            <person name="Goodrich-Blair H."/>
            <person name="Dillman A.R."/>
        </authorList>
    </citation>
    <scope>NUCLEOTIDE SEQUENCE</scope>
    <source>
        <strain evidence="7">PS9179</strain>
        <tissue evidence="7">Whole animal</tissue>
    </source>
</reference>
<dbReference type="Pfam" id="PF10328">
    <property type="entry name" value="7TM_GPCR_Srx"/>
    <property type="match status" value="1"/>
</dbReference>
<name>A0AA39LT49_9BILA</name>
<evidence type="ECO:0000259" key="6">
    <source>
        <dbReference type="PROSITE" id="PS50262"/>
    </source>
</evidence>
<dbReference type="Proteomes" id="UP001175271">
    <property type="component" value="Unassembled WGS sequence"/>
</dbReference>
<gene>
    <name evidence="7" type="ORF">QR680_003892</name>
</gene>
<dbReference type="InterPro" id="IPR019430">
    <property type="entry name" value="7TM_GPCR_serpentine_rcpt_Srx"/>
</dbReference>
<feature type="transmembrane region" description="Helical" evidence="5">
    <location>
        <begin position="68"/>
        <end position="85"/>
    </location>
</feature>
<keyword evidence="8" id="KW-1185">Reference proteome</keyword>
<feature type="transmembrane region" description="Helical" evidence="5">
    <location>
        <begin position="139"/>
        <end position="159"/>
    </location>
</feature>
<protein>
    <recommendedName>
        <fullName evidence="6">G-protein coupled receptors family 1 profile domain-containing protein</fullName>
    </recommendedName>
</protein>
<accession>A0AA39LT49</accession>
<dbReference type="EMBL" id="JAUCMV010000003">
    <property type="protein sequence ID" value="KAK0408334.1"/>
    <property type="molecule type" value="Genomic_DNA"/>
</dbReference>
<comment type="caution">
    <text evidence="7">The sequence shown here is derived from an EMBL/GenBank/DDBJ whole genome shotgun (WGS) entry which is preliminary data.</text>
</comment>
<feature type="transmembrane region" description="Helical" evidence="5">
    <location>
        <begin position="272"/>
        <end position="295"/>
    </location>
</feature>
<dbReference type="CDD" id="cd00637">
    <property type="entry name" value="7tm_classA_rhodopsin-like"/>
    <property type="match status" value="1"/>
</dbReference>
<evidence type="ECO:0000256" key="2">
    <source>
        <dbReference type="ARBA" id="ARBA00022692"/>
    </source>
</evidence>
<feature type="transmembrane region" description="Helical" evidence="5">
    <location>
        <begin position="20"/>
        <end position="41"/>
    </location>
</feature>
<keyword evidence="3 5" id="KW-1133">Transmembrane helix</keyword>
<evidence type="ECO:0000313" key="8">
    <source>
        <dbReference type="Proteomes" id="UP001175271"/>
    </source>
</evidence>
<dbReference type="Gene3D" id="1.20.1070.10">
    <property type="entry name" value="Rhodopsin 7-helix transmembrane proteins"/>
    <property type="match status" value="1"/>
</dbReference>
<dbReference type="PROSITE" id="PS50262">
    <property type="entry name" value="G_PROTEIN_RECEP_F1_2"/>
    <property type="match status" value="1"/>
</dbReference>
<keyword evidence="2 5" id="KW-0812">Transmembrane</keyword>
<evidence type="ECO:0000256" key="3">
    <source>
        <dbReference type="ARBA" id="ARBA00022989"/>
    </source>
</evidence>
<feature type="transmembrane region" description="Helical" evidence="5">
    <location>
        <begin position="240"/>
        <end position="260"/>
    </location>
</feature>
<evidence type="ECO:0000256" key="4">
    <source>
        <dbReference type="ARBA" id="ARBA00023136"/>
    </source>
</evidence>
<feature type="transmembrane region" description="Helical" evidence="5">
    <location>
        <begin position="198"/>
        <end position="219"/>
    </location>
</feature>
<evidence type="ECO:0000313" key="7">
    <source>
        <dbReference type="EMBL" id="KAK0408334.1"/>
    </source>
</evidence>
<evidence type="ECO:0000256" key="5">
    <source>
        <dbReference type="SAM" id="Phobius"/>
    </source>
</evidence>
<dbReference type="AlphaFoldDB" id="A0AA39LT49"/>